<proteinExistence type="predicted"/>
<keyword evidence="8" id="KW-0449">Lipoprotein</keyword>
<keyword evidence="7" id="KW-0325">Glycoprotein</keyword>
<reference evidence="11" key="2">
    <citation type="submission" date="2020-08" db="EMBL/GenBank/DDBJ databases">
        <title>Plant Genome Project.</title>
        <authorList>
            <person name="Zhang R.-G."/>
        </authorList>
    </citation>
    <scope>NUCLEOTIDE SEQUENCE</scope>
    <source>
        <strain evidence="11">Huo1</strain>
        <tissue evidence="11">Leaf</tissue>
    </source>
</reference>
<dbReference type="Pfam" id="PF07983">
    <property type="entry name" value="X8"/>
    <property type="match status" value="1"/>
</dbReference>
<feature type="chain" id="PRO_5036483863" description="X8 domain-containing protein" evidence="9">
    <location>
        <begin position="24"/>
        <end position="253"/>
    </location>
</feature>
<dbReference type="GO" id="GO:0009506">
    <property type="term" value="C:plasmodesma"/>
    <property type="evidence" value="ECO:0007669"/>
    <property type="project" value="UniProtKB-ARBA"/>
</dbReference>
<evidence type="ECO:0000256" key="2">
    <source>
        <dbReference type="ARBA" id="ARBA00022475"/>
    </source>
</evidence>
<evidence type="ECO:0000256" key="5">
    <source>
        <dbReference type="ARBA" id="ARBA00023136"/>
    </source>
</evidence>
<evidence type="ECO:0000256" key="3">
    <source>
        <dbReference type="ARBA" id="ARBA00022622"/>
    </source>
</evidence>
<dbReference type="PANTHER" id="PTHR31044">
    <property type="entry name" value="BETA-1,3 GLUCANASE"/>
    <property type="match status" value="1"/>
</dbReference>
<evidence type="ECO:0000313" key="12">
    <source>
        <dbReference type="Proteomes" id="UP000298416"/>
    </source>
</evidence>
<dbReference type="Proteomes" id="UP000298416">
    <property type="component" value="Unassembled WGS sequence"/>
</dbReference>
<dbReference type="AlphaFoldDB" id="A0A8X8VVL4"/>
<keyword evidence="5" id="KW-0472">Membrane</keyword>
<evidence type="ECO:0000259" key="10">
    <source>
        <dbReference type="SMART" id="SM00768"/>
    </source>
</evidence>
<evidence type="ECO:0000313" key="11">
    <source>
        <dbReference type="EMBL" id="KAG6383154.1"/>
    </source>
</evidence>
<evidence type="ECO:0000256" key="6">
    <source>
        <dbReference type="ARBA" id="ARBA00023157"/>
    </source>
</evidence>
<dbReference type="EMBL" id="PNBA02000713">
    <property type="protein sequence ID" value="KAG6383154.1"/>
    <property type="molecule type" value="Genomic_DNA"/>
</dbReference>
<evidence type="ECO:0000256" key="9">
    <source>
        <dbReference type="SAM" id="SignalP"/>
    </source>
</evidence>
<sequence>MAKFPSPLRIFSLCFCFASISDGARIPHSLKKLDSSNTDPYVSSPFSLPPYESLPPFPSPENTPPYCVYPPTTPMPPTFPTPSSILPPSPPYYELSPPYYEPTPPYYEPSPPYYEPSPPYYEPSPPSYVPLPPPTGSIPSPKFLPPIVFPPPAVPPPPRRTPVTAMWCVAKAAVPDPIIQEAMDYACGSGADCDQIQPSGSCFMPNTLFAHASYAFNSYWQRSKVAGGRCDFGGTAILVTVDPSYDGCHFLYF</sequence>
<organism evidence="11">
    <name type="scientific">Salvia splendens</name>
    <name type="common">Scarlet sage</name>
    <dbReference type="NCBI Taxonomy" id="180675"/>
    <lineage>
        <taxon>Eukaryota</taxon>
        <taxon>Viridiplantae</taxon>
        <taxon>Streptophyta</taxon>
        <taxon>Embryophyta</taxon>
        <taxon>Tracheophyta</taxon>
        <taxon>Spermatophyta</taxon>
        <taxon>Magnoliopsida</taxon>
        <taxon>eudicotyledons</taxon>
        <taxon>Gunneridae</taxon>
        <taxon>Pentapetalae</taxon>
        <taxon>asterids</taxon>
        <taxon>lamiids</taxon>
        <taxon>Lamiales</taxon>
        <taxon>Lamiaceae</taxon>
        <taxon>Nepetoideae</taxon>
        <taxon>Mentheae</taxon>
        <taxon>Salviinae</taxon>
        <taxon>Salvia</taxon>
        <taxon>Salvia subgen. Calosphace</taxon>
        <taxon>core Calosphace</taxon>
    </lineage>
</organism>
<keyword evidence="6" id="KW-1015">Disulfide bond</keyword>
<evidence type="ECO:0000256" key="7">
    <source>
        <dbReference type="ARBA" id="ARBA00023180"/>
    </source>
</evidence>
<dbReference type="InterPro" id="IPR044788">
    <property type="entry name" value="X8_dom_prot"/>
</dbReference>
<keyword evidence="4 9" id="KW-0732">Signal</keyword>
<evidence type="ECO:0000256" key="8">
    <source>
        <dbReference type="ARBA" id="ARBA00023288"/>
    </source>
</evidence>
<dbReference type="PANTHER" id="PTHR31044:SF28">
    <property type="entry name" value="CARBOHYDRATE-BINDING X8 DOMAIN SUPERFAMILY PROTEIN"/>
    <property type="match status" value="1"/>
</dbReference>
<feature type="domain" description="X8" evidence="10">
    <location>
        <begin position="166"/>
        <end position="250"/>
    </location>
</feature>
<dbReference type="GO" id="GO:0005886">
    <property type="term" value="C:plasma membrane"/>
    <property type="evidence" value="ECO:0007669"/>
    <property type="project" value="UniProtKB-SubCell"/>
</dbReference>
<dbReference type="SMART" id="SM00768">
    <property type="entry name" value="X8"/>
    <property type="match status" value="1"/>
</dbReference>
<name>A0A8X8VVL4_SALSN</name>
<dbReference type="InterPro" id="IPR012946">
    <property type="entry name" value="X8"/>
</dbReference>
<dbReference type="FunFam" id="1.20.58.1040:FF:000001">
    <property type="entry name" value="Glucan endo-1,3-beta-glucosidase 4"/>
    <property type="match status" value="1"/>
</dbReference>
<keyword evidence="2" id="KW-1003">Cell membrane</keyword>
<dbReference type="OrthoDB" id="417697at2759"/>
<keyword evidence="3" id="KW-0336">GPI-anchor</keyword>
<protein>
    <recommendedName>
        <fullName evidence="10">X8 domain-containing protein</fullName>
    </recommendedName>
</protein>
<gene>
    <name evidence="11" type="ORF">SASPL_157095</name>
</gene>
<evidence type="ECO:0000256" key="4">
    <source>
        <dbReference type="ARBA" id="ARBA00022729"/>
    </source>
</evidence>
<comment type="caution">
    <text evidence="11">The sequence shown here is derived from an EMBL/GenBank/DDBJ whole genome shotgun (WGS) entry which is preliminary data.</text>
</comment>
<keyword evidence="12" id="KW-1185">Reference proteome</keyword>
<comment type="subcellular location">
    <subcellularLocation>
        <location evidence="1">Cell membrane</location>
        <topology evidence="1">Lipid-anchor</topology>
        <topology evidence="1">GPI-anchor</topology>
    </subcellularLocation>
</comment>
<reference evidence="11" key="1">
    <citation type="submission" date="2018-01" db="EMBL/GenBank/DDBJ databases">
        <authorList>
            <person name="Mao J.F."/>
        </authorList>
    </citation>
    <scope>NUCLEOTIDE SEQUENCE</scope>
    <source>
        <strain evidence="11">Huo1</strain>
        <tissue evidence="11">Leaf</tissue>
    </source>
</reference>
<feature type="signal peptide" evidence="9">
    <location>
        <begin position="1"/>
        <end position="23"/>
    </location>
</feature>
<dbReference type="GO" id="GO:0098552">
    <property type="term" value="C:side of membrane"/>
    <property type="evidence" value="ECO:0007669"/>
    <property type="project" value="UniProtKB-KW"/>
</dbReference>
<evidence type="ECO:0000256" key="1">
    <source>
        <dbReference type="ARBA" id="ARBA00004609"/>
    </source>
</evidence>
<accession>A0A8X8VVL4</accession>